<dbReference type="Proteomes" id="UP000694388">
    <property type="component" value="Unplaced"/>
</dbReference>
<dbReference type="InterPro" id="IPR037883">
    <property type="entry name" value="Knr4/Smi1-like_sf"/>
</dbReference>
<dbReference type="InterPro" id="IPR001810">
    <property type="entry name" value="F-box_dom"/>
</dbReference>
<dbReference type="Pfam" id="PF12937">
    <property type="entry name" value="F-box-like"/>
    <property type="match status" value="1"/>
</dbReference>
<evidence type="ECO:0000313" key="5">
    <source>
        <dbReference type="Proteomes" id="UP000694388"/>
    </source>
</evidence>
<accession>A0A8C4PZ55</accession>
<dbReference type="PANTHER" id="PTHR46550">
    <property type="entry name" value="F-BOX ONLY PROTEIN 3"/>
    <property type="match status" value="1"/>
</dbReference>
<keyword evidence="5" id="KW-1185">Reference proteome</keyword>
<reference evidence="4" key="1">
    <citation type="submission" date="2025-08" db="UniProtKB">
        <authorList>
            <consortium name="Ensembl"/>
        </authorList>
    </citation>
    <scope>IDENTIFICATION</scope>
</reference>
<dbReference type="Pfam" id="PF09346">
    <property type="entry name" value="SMI1_KNR4"/>
    <property type="match status" value="1"/>
</dbReference>
<evidence type="ECO:0000256" key="1">
    <source>
        <dbReference type="ARBA" id="ARBA00004906"/>
    </source>
</evidence>
<dbReference type="SUPFAM" id="SSF160631">
    <property type="entry name" value="SMI1/KNR4-like"/>
    <property type="match status" value="1"/>
</dbReference>
<dbReference type="Ensembl" id="ENSEBUT00000007601.1">
    <property type="protein sequence ID" value="ENSEBUP00000007129.1"/>
    <property type="gene ID" value="ENSEBUG00000004669.1"/>
</dbReference>
<name>A0A8C4PZ55_EPTBU</name>
<dbReference type="GeneTree" id="ENSGT00940000153571"/>
<dbReference type="AlphaFoldDB" id="A0A8C4PZ55"/>
<dbReference type="InterPro" id="IPR036047">
    <property type="entry name" value="F-box-like_dom_sf"/>
</dbReference>
<dbReference type="PANTHER" id="PTHR46550:SF1">
    <property type="entry name" value="F-BOX PROTEIN 3"/>
    <property type="match status" value="1"/>
</dbReference>
<evidence type="ECO:0000256" key="2">
    <source>
        <dbReference type="ARBA" id="ARBA00022786"/>
    </source>
</evidence>
<evidence type="ECO:0000259" key="3">
    <source>
        <dbReference type="PROSITE" id="PS50181"/>
    </source>
</evidence>
<comment type="pathway">
    <text evidence="1">Protein modification; protein ubiquitination.</text>
</comment>
<sequence length="178" mass="20643">MAGSPVPMSIHLLPVDPLLHVFSFVDFRSLARCAQVCRRFRHLAEHETLWKSHCRMCWLLEQLPARQTWRGLFQDTYRDLGRYVTVYAPLKRTWLDLEEFLKNHCPSLMATLKGGATEQMLHAVEEKIGRILPEDLRCSLRIHNGQMLKGTGHHIESSLKASKVAVLFWNEEVSHCRL</sequence>
<protein>
    <submittedName>
        <fullName evidence="4">F-box protein 3</fullName>
    </submittedName>
</protein>
<dbReference type="GO" id="GO:0005737">
    <property type="term" value="C:cytoplasm"/>
    <property type="evidence" value="ECO:0007669"/>
    <property type="project" value="TreeGrafter"/>
</dbReference>
<dbReference type="Gene3D" id="1.20.1280.50">
    <property type="match status" value="1"/>
</dbReference>
<dbReference type="InterPro" id="IPR018958">
    <property type="entry name" value="Knr4/Smi1-like_dom"/>
</dbReference>
<feature type="domain" description="F-box" evidence="3">
    <location>
        <begin position="7"/>
        <end position="53"/>
    </location>
</feature>
<dbReference type="SUPFAM" id="SSF81383">
    <property type="entry name" value="F-box domain"/>
    <property type="match status" value="1"/>
</dbReference>
<keyword evidence="2" id="KW-0833">Ubl conjugation pathway</keyword>
<dbReference type="PROSITE" id="PS50181">
    <property type="entry name" value="FBOX"/>
    <property type="match status" value="1"/>
</dbReference>
<proteinExistence type="predicted"/>
<dbReference type="SMART" id="SM00256">
    <property type="entry name" value="FBOX"/>
    <property type="match status" value="1"/>
</dbReference>
<reference evidence="4" key="2">
    <citation type="submission" date="2025-09" db="UniProtKB">
        <authorList>
            <consortium name="Ensembl"/>
        </authorList>
    </citation>
    <scope>IDENTIFICATION</scope>
</reference>
<organism evidence="4 5">
    <name type="scientific">Eptatretus burgeri</name>
    <name type="common">Inshore hagfish</name>
    <dbReference type="NCBI Taxonomy" id="7764"/>
    <lineage>
        <taxon>Eukaryota</taxon>
        <taxon>Metazoa</taxon>
        <taxon>Chordata</taxon>
        <taxon>Craniata</taxon>
        <taxon>Vertebrata</taxon>
        <taxon>Cyclostomata</taxon>
        <taxon>Myxini</taxon>
        <taxon>Myxiniformes</taxon>
        <taxon>Myxinidae</taxon>
        <taxon>Eptatretinae</taxon>
        <taxon>Eptatretus</taxon>
    </lineage>
</organism>
<evidence type="ECO:0000313" key="4">
    <source>
        <dbReference type="Ensembl" id="ENSEBUP00000007129.1"/>
    </source>
</evidence>
<dbReference type="InterPro" id="IPR052121">
    <property type="entry name" value="F-box_SCF_Substrate_Recog"/>
</dbReference>